<name>A0A4R2IJ41_9ACTN</name>
<protein>
    <submittedName>
        <fullName evidence="3">AbrB family looped-hinge helix DNA binding protein</fullName>
    </submittedName>
</protein>
<gene>
    <name evidence="3" type="ORF">EV646_11120</name>
</gene>
<dbReference type="EMBL" id="SLWR01000011">
    <property type="protein sequence ID" value="TCO43828.1"/>
    <property type="molecule type" value="Genomic_DNA"/>
</dbReference>
<evidence type="ECO:0000256" key="1">
    <source>
        <dbReference type="PROSITE-ProRule" id="PRU01076"/>
    </source>
</evidence>
<sequence>MKLRSKGQLTVPLEIREHLGLHEGDEVEFTIHGNVVHLTRAEHKSHGRQIAARLRGRGKSGMSTDEIMDLLRGED</sequence>
<dbReference type="OrthoDB" id="9811597at2"/>
<dbReference type="Gene3D" id="2.10.260.10">
    <property type="match status" value="1"/>
</dbReference>
<evidence type="ECO:0000259" key="2">
    <source>
        <dbReference type="PROSITE" id="PS51740"/>
    </source>
</evidence>
<dbReference type="SUPFAM" id="SSF89447">
    <property type="entry name" value="AbrB/MazE/MraZ-like"/>
    <property type="match status" value="1"/>
</dbReference>
<dbReference type="AlphaFoldDB" id="A0A4R2IJ41"/>
<dbReference type="Pfam" id="PF04014">
    <property type="entry name" value="MazE_antitoxin"/>
    <property type="match status" value="1"/>
</dbReference>
<dbReference type="PROSITE" id="PS51740">
    <property type="entry name" value="SPOVT_ABRB"/>
    <property type="match status" value="1"/>
</dbReference>
<dbReference type="NCBIfam" id="TIGR01439">
    <property type="entry name" value="lp_hng_hel_AbrB"/>
    <property type="match status" value="1"/>
</dbReference>
<comment type="caution">
    <text evidence="3">The sequence shown here is derived from an EMBL/GenBank/DDBJ whole genome shotgun (WGS) entry which is preliminary data.</text>
</comment>
<evidence type="ECO:0000313" key="4">
    <source>
        <dbReference type="Proteomes" id="UP000295573"/>
    </source>
</evidence>
<dbReference type="Proteomes" id="UP000295573">
    <property type="component" value="Unassembled WGS sequence"/>
</dbReference>
<dbReference type="RefSeq" id="WP_132153948.1">
    <property type="nucleotide sequence ID" value="NZ_SLWR01000011.1"/>
</dbReference>
<feature type="domain" description="SpoVT-AbrB" evidence="2">
    <location>
        <begin position="1"/>
        <end position="43"/>
    </location>
</feature>
<dbReference type="InterPro" id="IPR007159">
    <property type="entry name" value="SpoVT-AbrB_dom"/>
</dbReference>
<organism evidence="3 4">
    <name type="scientific">Kribbella antiqua</name>
    <dbReference type="NCBI Taxonomy" id="2512217"/>
    <lineage>
        <taxon>Bacteria</taxon>
        <taxon>Bacillati</taxon>
        <taxon>Actinomycetota</taxon>
        <taxon>Actinomycetes</taxon>
        <taxon>Propionibacteriales</taxon>
        <taxon>Kribbellaceae</taxon>
        <taxon>Kribbella</taxon>
    </lineage>
</organism>
<accession>A0A4R2IJ41</accession>
<keyword evidence="1" id="KW-0238">DNA-binding</keyword>
<proteinExistence type="predicted"/>
<evidence type="ECO:0000313" key="3">
    <source>
        <dbReference type="EMBL" id="TCO43828.1"/>
    </source>
</evidence>
<keyword evidence="4" id="KW-1185">Reference proteome</keyword>
<dbReference type="InterPro" id="IPR037914">
    <property type="entry name" value="SpoVT-AbrB_sf"/>
</dbReference>
<dbReference type="GO" id="GO:0003677">
    <property type="term" value="F:DNA binding"/>
    <property type="evidence" value="ECO:0007669"/>
    <property type="project" value="UniProtKB-UniRule"/>
</dbReference>
<dbReference type="SMART" id="SM00966">
    <property type="entry name" value="SpoVT_AbrB"/>
    <property type="match status" value="1"/>
</dbReference>
<reference evidence="3 4" key="1">
    <citation type="journal article" date="2015" name="Stand. Genomic Sci.">
        <title>Genomic Encyclopedia of Bacterial and Archaeal Type Strains, Phase III: the genomes of soil and plant-associated and newly described type strains.</title>
        <authorList>
            <person name="Whitman W.B."/>
            <person name="Woyke T."/>
            <person name="Klenk H.P."/>
            <person name="Zhou Y."/>
            <person name="Lilburn T.G."/>
            <person name="Beck B.J."/>
            <person name="De Vos P."/>
            <person name="Vandamme P."/>
            <person name="Eisen J.A."/>
            <person name="Garrity G."/>
            <person name="Hugenholtz P."/>
            <person name="Kyrpides N.C."/>
        </authorList>
    </citation>
    <scope>NUCLEOTIDE SEQUENCE [LARGE SCALE GENOMIC DNA]</scope>
    <source>
        <strain evidence="3 4">VKM Ac-2541</strain>
    </source>
</reference>